<evidence type="ECO:0000313" key="6">
    <source>
        <dbReference type="Proteomes" id="UP000778578"/>
    </source>
</evidence>
<dbReference type="SUPFAM" id="SSF53335">
    <property type="entry name" value="S-adenosyl-L-methionine-dependent methyltransferases"/>
    <property type="match status" value="1"/>
</dbReference>
<dbReference type="Gene3D" id="3.40.50.150">
    <property type="entry name" value="Vaccinia Virus protein VP39"/>
    <property type="match status" value="1"/>
</dbReference>
<gene>
    <name evidence="5" type="ORF">K7862_01810</name>
</gene>
<dbReference type="PANTHER" id="PTHR43861:SF1">
    <property type="entry name" value="TRANS-ACONITATE 2-METHYLTRANSFERASE"/>
    <property type="match status" value="1"/>
</dbReference>
<evidence type="ECO:0000259" key="4">
    <source>
        <dbReference type="Pfam" id="PF13649"/>
    </source>
</evidence>
<name>A0ABS7Q1P4_9ACTN</name>
<protein>
    <submittedName>
        <fullName evidence="5">Methyltransferase domain-containing protein</fullName>
    </submittedName>
</protein>
<reference evidence="5 6" key="1">
    <citation type="submission" date="2021-08" db="EMBL/GenBank/DDBJ databases">
        <title>WGS of actinomycetes from Thailand.</title>
        <authorList>
            <person name="Thawai C."/>
        </authorList>
    </citation>
    <scope>NUCLEOTIDE SEQUENCE [LARGE SCALE GENOMIC DNA]</scope>
    <source>
        <strain evidence="5 6">PLK6-54</strain>
    </source>
</reference>
<sequence>MAVAERIQRLQPHLLCEDHNARVESRHHNLTPFSCRVPSQPRPPGAENVSPGGGSVVRVRPVTGGGDPRDVVRRGYDAVSVRYDEAYGAEGKYRAWLGELGRCVPPRGAVLDLGCGSGVPVARALTARGLRVTGADISDVQIRRARQQVPDAEFVRADITDPAFVPGEDATFDAVVSLYALIHLPLDEQPRLLARVGRWLRPGGWFVATTGHRAWTGVEEDWLGAGAPMWWSHADAATYRRWITEAGLIVEREEFVPEGESGHALFWARRRS</sequence>
<dbReference type="PANTHER" id="PTHR43861">
    <property type="entry name" value="TRANS-ACONITATE 2-METHYLTRANSFERASE-RELATED"/>
    <property type="match status" value="1"/>
</dbReference>
<dbReference type="Pfam" id="PF13649">
    <property type="entry name" value="Methyltransf_25"/>
    <property type="match status" value="1"/>
</dbReference>
<accession>A0ABS7Q1P4</accession>
<keyword evidence="1 5" id="KW-0489">Methyltransferase</keyword>
<keyword evidence="6" id="KW-1185">Reference proteome</keyword>
<dbReference type="GO" id="GO:0032259">
    <property type="term" value="P:methylation"/>
    <property type="evidence" value="ECO:0007669"/>
    <property type="project" value="UniProtKB-KW"/>
</dbReference>
<dbReference type="CDD" id="cd02440">
    <property type="entry name" value="AdoMet_MTases"/>
    <property type="match status" value="1"/>
</dbReference>
<dbReference type="EMBL" id="JAINZZ010000002">
    <property type="protein sequence ID" value="MBY8876375.1"/>
    <property type="molecule type" value="Genomic_DNA"/>
</dbReference>
<dbReference type="Proteomes" id="UP000778578">
    <property type="component" value="Unassembled WGS sequence"/>
</dbReference>
<dbReference type="InterPro" id="IPR041698">
    <property type="entry name" value="Methyltransf_25"/>
</dbReference>
<dbReference type="GO" id="GO:0008168">
    <property type="term" value="F:methyltransferase activity"/>
    <property type="evidence" value="ECO:0007669"/>
    <property type="project" value="UniProtKB-KW"/>
</dbReference>
<proteinExistence type="predicted"/>
<evidence type="ECO:0000256" key="3">
    <source>
        <dbReference type="SAM" id="MobiDB-lite"/>
    </source>
</evidence>
<organism evidence="5 6">
    <name type="scientific">Actinacidiphila acidipaludis</name>
    <dbReference type="NCBI Taxonomy" id="2873382"/>
    <lineage>
        <taxon>Bacteria</taxon>
        <taxon>Bacillati</taxon>
        <taxon>Actinomycetota</taxon>
        <taxon>Actinomycetes</taxon>
        <taxon>Kitasatosporales</taxon>
        <taxon>Streptomycetaceae</taxon>
        <taxon>Actinacidiphila</taxon>
    </lineage>
</organism>
<feature type="region of interest" description="Disordered" evidence="3">
    <location>
        <begin position="32"/>
        <end position="66"/>
    </location>
</feature>
<feature type="domain" description="Methyltransferase" evidence="4">
    <location>
        <begin position="110"/>
        <end position="204"/>
    </location>
</feature>
<comment type="caution">
    <text evidence="5">The sequence shown here is derived from an EMBL/GenBank/DDBJ whole genome shotgun (WGS) entry which is preliminary data.</text>
</comment>
<evidence type="ECO:0000256" key="1">
    <source>
        <dbReference type="ARBA" id="ARBA00022603"/>
    </source>
</evidence>
<dbReference type="InterPro" id="IPR029063">
    <property type="entry name" value="SAM-dependent_MTases_sf"/>
</dbReference>
<evidence type="ECO:0000313" key="5">
    <source>
        <dbReference type="EMBL" id="MBY8876375.1"/>
    </source>
</evidence>
<keyword evidence="2" id="KW-0808">Transferase</keyword>
<evidence type="ECO:0000256" key="2">
    <source>
        <dbReference type="ARBA" id="ARBA00022679"/>
    </source>
</evidence>